<proteinExistence type="predicted"/>
<protein>
    <submittedName>
        <fullName evidence="3">Capsid protein</fullName>
    </submittedName>
</protein>
<dbReference type="Gene3D" id="3.30.2400.10">
    <property type="entry name" value="Major capsid protein gp5"/>
    <property type="match status" value="1"/>
</dbReference>
<name>A0A137ZKS0_9ACTN</name>
<evidence type="ECO:0000259" key="2">
    <source>
        <dbReference type="Pfam" id="PF05065"/>
    </source>
</evidence>
<keyword evidence="4" id="KW-1185">Reference proteome</keyword>
<dbReference type="InterPro" id="IPR024455">
    <property type="entry name" value="Phage_capsid"/>
</dbReference>
<dbReference type="Gene3D" id="3.30.2320.10">
    <property type="entry name" value="hypothetical protein PF0899 domain"/>
    <property type="match status" value="1"/>
</dbReference>
<gene>
    <name evidence="3" type="ORF">AXK61_03305</name>
</gene>
<accession>A0A137ZKS0</accession>
<reference evidence="3 4" key="1">
    <citation type="submission" date="2016-02" db="EMBL/GenBank/DDBJ databases">
        <authorList>
            <person name="Teng J.L."/>
            <person name="Tang Y."/>
            <person name="Huang Y."/>
            <person name="Guo F."/>
            <person name="Wei W."/>
            <person name="Chen J.H."/>
            <person name="Wong S.Y."/>
            <person name="Lau S.K."/>
            <person name="Woo P.C."/>
        </authorList>
    </citation>
    <scope>NUCLEOTIDE SEQUENCE [LARGE SCALE GENOMIC DNA]</scope>
    <source>
        <strain evidence="3 4">JCM 13375</strain>
    </source>
</reference>
<dbReference type="NCBIfam" id="TIGR01554">
    <property type="entry name" value="major_cap_HK97"/>
    <property type="match status" value="1"/>
</dbReference>
<dbReference type="SUPFAM" id="SSF56563">
    <property type="entry name" value="Major capsid protein gp5"/>
    <property type="match status" value="1"/>
</dbReference>
<feature type="domain" description="Phage capsid-like C-terminal" evidence="2">
    <location>
        <begin position="32"/>
        <end position="275"/>
    </location>
</feature>
<dbReference type="EMBL" id="LSRE01000012">
    <property type="protein sequence ID" value="KXO98801.1"/>
    <property type="molecule type" value="Genomic_DNA"/>
</dbReference>
<evidence type="ECO:0000313" key="3">
    <source>
        <dbReference type="EMBL" id="KXO98801.1"/>
    </source>
</evidence>
<evidence type="ECO:0000256" key="1">
    <source>
        <dbReference type="ARBA" id="ARBA00004328"/>
    </source>
</evidence>
<dbReference type="InterPro" id="IPR054612">
    <property type="entry name" value="Phage_capsid-like_C"/>
</dbReference>
<dbReference type="Proteomes" id="UP000070409">
    <property type="component" value="Unassembled WGS sequence"/>
</dbReference>
<organism evidence="3 4">
    <name type="scientific">Tsukamurella pseudospumae</name>
    <dbReference type="NCBI Taxonomy" id="239498"/>
    <lineage>
        <taxon>Bacteria</taxon>
        <taxon>Bacillati</taxon>
        <taxon>Actinomycetota</taxon>
        <taxon>Actinomycetes</taxon>
        <taxon>Mycobacteriales</taxon>
        <taxon>Tsukamurellaceae</taxon>
        <taxon>Tsukamurella</taxon>
    </lineage>
</organism>
<comment type="caution">
    <text evidence="3">The sequence shown here is derived from an EMBL/GenBank/DDBJ whole genome shotgun (WGS) entry which is preliminary data.</text>
</comment>
<evidence type="ECO:0000313" key="4">
    <source>
        <dbReference type="Proteomes" id="UP000070409"/>
    </source>
</evidence>
<comment type="subcellular location">
    <subcellularLocation>
        <location evidence="1">Virion</location>
    </subcellularLocation>
</comment>
<sequence>MTTQTTATFPTLQQTEIQNFLVTPVESASVFLASGPKIIDTNGPIRIPRLASGATVGFVAEGAQIPESGVGFDEVSMLPSTLKSLKVISRVTSEVLRSSAVSLDGILKQRLVSDTATALDNALFTGTGTSNTIKGLLAQSGVATGTLDATEPDSLLDGIGIARANEVKPNRWFLSPADYLSIRKIKDTAGRYILQPDLTAVGQEVLFGVPVTVTSRIPTGKAALADMSLVAVARDVAPSVTIDSSRYFDTDEVALRVVARYDLALLQPKAVTILTATP</sequence>
<dbReference type="Pfam" id="PF05065">
    <property type="entry name" value="Phage_capsid"/>
    <property type="match status" value="1"/>
</dbReference>